<dbReference type="EMBL" id="JAWXXP010000001">
    <property type="protein sequence ID" value="MDX5994399.1"/>
    <property type="molecule type" value="Genomic_DNA"/>
</dbReference>
<name>A0ABU4Q2J4_9GAMM</name>
<sequence length="94" mass="10708">MSAPSMRTLRKEQLLRAIPGQIKSLRESSNRFTVDDQSGHCHGMIYAGFILDAITDDQYDRLSDLTISAAYYRRMEQEQPPYTWRAAPAKEVAA</sequence>
<reference evidence="1 2" key="1">
    <citation type="submission" date="2023-11" db="EMBL/GenBank/DDBJ databases">
        <title>MicrobeMod: A computational toolkit for identifying prokaryotic methylation and restriction-modification with nanopore sequencing.</title>
        <authorList>
            <person name="Crits-Christoph A."/>
            <person name="Kang S.C."/>
            <person name="Lee H."/>
            <person name="Ostrov N."/>
        </authorList>
    </citation>
    <scope>NUCLEOTIDE SEQUENCE [LARGE SCALE GENOMIC DNA]</scope>
    <source>
        <strain evidence="1 2">ATCC BAA-571</strain>
    </source>
</reference>
<proteinExistence type="predicted"/>
<dbReference type="Proteomes" id="UP001278050">
    <property type="component" value="Unassembled WGS sequence"/>
</dbReference>
<protein>
    <submittedName>
        <fullName evidence="1">Uncharacterized protein</fullName>
    </submittedName>
</protein>
<evidence type="ECO:0000313" key="2">
    <source>
        <dbReference type="Proteomes" id="UP001278050"/>
    </source>
</evidence>
<dbReference type="RefSeq" id="WP_139804684.1">
    <property type="nucleotide sequence ID" value="NZ_CBCSET010000002.1"/>
</dbReference>
<organism evidence="1 2">
    <name type="scientific">Ectopseudomonas alcaliphila</name>
    <dbReference type="NCBI Taxonomy" id="101564"/>
    <lineage>
        <taxon>Bacteria</taxon>
        <taxon>Pseudomonadati</taxon>
        <taxon>Pseudomonadota</taxon>
        <taxon>Gammaproteobacteria</taxon>
        <taxon>Pseudomonadales</taxon>
        <taxon>Pseudomonadaceae</taxon>
        <taxon>Ectopseudomonas</taxon>
    </lineage>
</organism>
<comment type="caution">
    <text evidence="1">The sequence shown here is derived from an EMBL/GenBank/DDBJ whole genome shotgun (WGS) entry which is preliminary data.</text>
</comment>
<accession>A0ABU4Q2J4</accession>
<evidence type="ECO:0000313" key="1">
    <source>
        <dbReference type="EMBL" id="MDX5994399.1"/>
    </source>
</evidence>
<gene>
    <name evidence="1" type="ORF">SIM71_20255</name>
</gene>
<keyword evidence="2" id="KW-1185">Reference proteome</keyword>